<dbReference type="Proteomes" id="UP000216752">
    <property type="component" value="Chromosome"/>
</dbReference>
<proteinExistence type="predicted"/>
<evidence type="ECO:0000313" key="2">
    <source>
        <dbReference type="EMBL" id="XFO68189.1"/>
    </source>
</evidence>
<organism evidence="2 3">
    <name type="scientific">Sporomusa silvacetica DSM 10669</name>
    <dbReference type="NCBI Taxonomy" id="1123289"/>
    <lineage>
        <taxon>Bacteria</taxon>
        <taxon>Bacillati</taxon>
        <taxon>Bacillota</taxon>
        <taxon>Negativicutes</taxon>
        <taxon>Selenomonadales</taxon>
        <taxon>Sporomusaceae</taxon>
        <taxon>Sporomusa</taxon>
    </lineage>
</organism>
<name>A0ABZ3IS03_9FIRM</name>
<sequence>MSIAIEKVQMGKVVIDSKEFAVASLPWNHHPAFTGVALKHLITGKDTDGKFSCHVVRIDTGCEIGSHIHAGKWELHEVVKGKGHCLIENSKIAYGEGIVTVIPADLPHSVFADEQLYLLAKFVPALL</sequence>
<dbReference type="InterPro" id="IPR014710">
    <property type="entry name" value="RmlC-like_jellyroll"/>
</dbReference>
<dbReference type="SUPFAM" id="SSF51182">
    <property type="entry name" value="RmlC-like cupins"/>
    <property type="match status" value="1"/>
</dbReference>
<dbReference type="Pfam" id="PF07883">
    <property type="entry name" value="Cupin_2"/>
    <property type="match status" value="1"/>
</dbReference>
<keyword evidence="3" id="KW-1185">Reference proteome</keyword>
<dbReference type="InterPro" id="IPR011051">
    <property type="entry name" value="RmlC_Cupin_sf"/>
</dbReference>
<evidence type="ECO:0000259" key="1">
    <source>
        <dbReference type="Pfam" id="PF07883"/>
    </source>
</evidence>
<dbReference type="Gene3D" id="2.60.120.10">
    <property type="entry name" value="Jelly Rolls"/>
    <property type="match status" value="1"/>
</dbReference>
<accession>A0ABZ3IS03</accession>
<protein>
    <recommendedName>
        <fullName evidence="1">Cupin type-2 domain-containing protein</fullName>
    </recommendedName>
</protein>
<gene>
    <name evidence="2" type="ORF">SPSIL_044090</name>
</gene>
<evidence type="ECO:0000313" key="3">
    <source>
        <dbReference type="Proteomes" id="UP000216752"/>
    </source>
</evidence>
<reference evidence="2" key="1">
    <citation type="submission" date="2024-05" db="EMBL/GenBank/DDBJ databases">
        <title>Isolation and characterization of Sporomusa carbonis sp. nov., a carboxydotrophic hydrogenogen in the genus of Sporomusa isolated from a charcoal burning pile.</title>
        <authorList>
            <person name="Boeer T."/>
            <person name="Rosenbaum F."/>
            <person name="Eysell L."/>
            <person name="Mueller V."/>
            <person name="Daniel R."/>
            <person name="Poehlein A."/>
        </authorList>
    </citation>
    <scope>NUCLEOTIDE SEQUENCE [LARGE SCALE GENOMIC DNA]</scope>
    <source>
        <strain evidence="2">DSM 10669</strain>
    </source>
</reference>
<dbReference type="EMBL" id="CP155573">
    <property type="protein sequence ID" value="XFO68189.1"/>
    <property type="molecule type" value="Genomic_DNA"/>
</dbReference>
<feature type="domain" description="Cupin type-2" evidence="1">
    <location>
        <begin position="55"/>
        <end position="114"/>
    </location>
</feature>
<dbReference type="RefSeq" id="WP_094603984.1">
    <property type="nucleotide sequence ID" value="NZ_CP155573.1"/>
</dbReference>
<dbReference type="InterPro" id="IPR013096">
    <property type="entry name" value="Cupin_2"/>
</dbReference>